<comment type="caution">
    <text evidence="1">The sequence shown here is derived from an EMBL/GenBank/DDBJ whole genome shotgun (WGS) entry which is preliminary data.</text>
</comment>
<evidence type="ECO:0000313" key="2">
    <source>
        <dbReference type="Proteomes" id="UP000788993"/>
    </source>
</evidence>
<dbReference type="AlphaFoldDB" id="A0A9P8PDD6"/>
<sequence length="210" mass="21354">MQNDDEVEVVEASGQTLVELSSVSNSQSSLVSDRPASSVDGASLWWRSVKLELSISHNRSDSSLGVGQDGAVQSHGESVFVPTRNAVNWVFRIVLGSGLSRVGGGARSLHLAVTDLGGCRNCVLRGGSLDLAIANLSNNGSRRGGGVGLDLTVADLCDNTSGRSGGWSGSGGLDLAVTDLSHDSSSGSCAGGGLDLSVSNLRDNSGGRGR</sequence>
<dbReference type="Proteomes" id="UP000788993">
    <property type="component" value="Unassembled WGS sequence"/>
</dbReference>
<reference evidence="1" key="1">
    <citation type="journal article" date="2021" name="Open Biol.">
        <title>Shared evolutionary footprints suggest mitochondrial oxidative damage underlies multiple complex I losses in fungi.</title>
        <authorList>
            <person name="Schikora-Tamarit M.A."/>
            <person name="Marcet-Houben M."/>
            <person name="Nosek J."/>
            <person name="Gabaldon T."/>
        </authorList>
    </citation>
    <scope>NUCLEOTIDE SEQUENCE</scope>
    <source>
        <strain evidence="1">NCAIM Y.01608</strain>
    </source>
</reference>
<organism evidence="1 2">
    <name type="scientific">Ogataea polymorpha</name>
    <dbReference type="NCBI Taxonomy" id="460523"/>
    <lineage>
        <taxon>Eukaryota</taxon>
        <taxon>Fungi</taxon>
        <taxon>Dikarya</taxon>
        <taxon>Ascomycota</taxon>
        <taxon>Saccharomycotina</taxon>
        <taxon>Pichiomycetes</taxon>
        <taxon>Pichiales</taxon>
        <taxon>Pichiaceae</taxon>
        <taxon>Ogataea</taxon>
    </lineage>
</organism>
<dbReference type="EMBL" id="JAEUBD010000983">
    <property type="protein sequence ID" value="KAH3669630.1"/>
    <property type="molecule type" value="Genomic_DNA"/>
</dbReference>
<gene>
    <name evidence="1" type="ORF">OGATHE_002442</name>
</gene>
<protein>
    <submittedName>
        <fullName evidence="1">Uncharacterized protein</fullName>
    </submittedName>
</protein>
<accession>A0A9P8PDD6</accession>
<evidence type="ECO:0000313" key="1">
    <source>
        <dbReference type="EMBL" id="KAH3669630.1"/>
    </source>
</evidence>
<name>A0A9P8PDD6_9ASCO</name>
<reference evidence="1" key="2">
    <citation type="submission" date="2021-01" db="EMBL/GenBank/DDBJ databases">
        <authorList>
            <person name="Schikora-Tamarit M.A."/>
        </authorList>
    </citation>
    <scope>NUCLEOTIDE SEQUENCE</scope>
    <source>
        <strain evidence="1">NCAIM Y.01608</strain>
    </source>
</reference>
<keyword evidence="2" id="KW-1185">Reference proteome</keyword>
<proteinExistence type="predicted"/>